<organism evidence="3 4">
    <name type="scientific">Kingella pumchi</name>
    <dbReference type="NCBI Taxonomy" id="2779506"/>
    <lineage>
        <taxon>Bacteria</taxon>
        <taxon>Pseudomonadati</taxon>
        <taxon>Pseudomonadota</taxon>
        <taxon>Betaproteobacteria</taxon>
        <taxon>Neisseriales</taxon>
        <taxon>Neisseriaceae</taxon>
        <taxon>Kingella</taxon>
    </lineage>
</organism>
<dbReference type="RefSeq" id="WP_238748112.1">
    <property type="nucleotide sequence ID" value="NZ_JAKOOW010000032.1"/>
</dbReference>
<keyword evidence="1 3" id="KW-0808">Transferase</keyword>
<dbReference type="GO" id="GO:0016740">
    <property type="term" value="F:transferase activity"/>
    <property type="evidence" value="ECO:0007669"/>
    <property type="project" value="UniProtKB-KW"/>
</dbReference>
<feature type="domain" description="4'-phosphopantetheinyl transferase" evidence="2">
    <location>
        <begin position="81"/>
        <end position="157"/>
    </location>
</feature>
<evidence type="ECO:0000259" key="2">
    <source>
        <dbReference type="Pfam" id="PF01648"/>
    </source>
</evidence>
<dbReference type="Pfam" id="PF01648">
    <property type="entry name" value="ACPS"/>
    <property type="match status" value="1"/>
</dbReference>
<keyword evidence="4" id="KW-1185">Reference proteome</keyword>
<evidence type="ECO:0000313" key="3">
    <source>
        <dbReference type="EMBL" id="MCG6504599.1"/>
    </source>
</evidence>
<accession>A0ABS9NP85</accession>
<proteinExistence type="predicted"/>
<reference evidence="3 4" key="1">
    <citation type="submission" date="2022-02" db="EMBL/GenBank/DDBJ databases">
        <title>Genome sequence data of Kingella unionensis sp. nov. strain CICC 24913 (CCUG 75125).</title>
        <authorList>
            <person name="Xiao M."/>
        </authorList>
    </citation>
    <scope>NUCLEOTIDE SEQUENCE [LARGE SCALE GENOMIC DNA]</scope>
    <source>
        <strain evidence="3 4">CICC 24913</strain>
    </source>
</reference>
<evidence type="ECO:0000256" key="1">
    <source>
        <dbReference type="ARBA" id="ARBA00022679"/>
    </source>
</evidence>
<name>A0ABS9NP85_9NEIS</name>
<dbReference type="InterPro" id="IPR037143">
    <property type="entry name" value="4-PPantetheinyl_Trfase_dom_sf"/>
</dbReference>
<dbReference type="SUPFAM" id="SSF56214">
    <property type="entry name" value="4'-phosphopantetheinyl transferase"/>
    <property type="match status" value="1"/>
</dbReference>
<protein>
    <submittedName>
        <fullName evidence="3">4'-phosphopantetheinyl transferase superfamily protein</fullName>
    </submittedName>
</protein>
<dbReference type="EMBL" id="JAKOOW010000032">
    <property type="protein sequence ID" value="MCG6504599.1"/>
    <property type="molecule type" value="Genomic_DNA"/>
</dbReference>
<dbReference type="InterPro" id="IPR008278">
    <property type="entry name" value="4-PPantetheinyl_Trfase_dom"/>
</dbReference>
<comment type="caution">
    <text evidence="3">The sequence shown here is derived from an EMBL/GenBank/DDBJ whole genome shotgun (WGS) entry which is preliminary data.</text>
</comment>
<evidence type="ECO:0000313" key="4">
    <source>
        <dbReference type="Proteomes" id="UP001298424"/>
    </source>
</evidence>
<dbReference type="Gene3D" id="3.90.470.20">
    <property type="entry name" value="4'-phosphopantetheinyl transferase domain"/>
    <property type="match status" value="2"/>
</dbReference>
<sequence length="225" mass="24438">MNALQQSQNTLHLYLAGPDCAAGYRPQDLSAADRALLAAHPTRGGSTDWQVSRFLKQQAGAVSSLSHSRGHAALALAHGFAVGIDLEALRPRRFAHWREWILHADECRWLEENGADAAGHYLLWTLKETLLKAAGLVLADMAAVGLRRSDNGVWQLHANDENWAGKVFAIGNSPLLSGCQSAAGEQAFLLAAVWPGSLKVQIHWQGFGRWRQPAYRQLAAFGGTG</sequence>
<gene>
    <name evidence="3" type="ORF">MB824_08830</name>
</gene>
<dbReference type="Proteomes" id="UP001298424">
    <property type="component" value="Unassembled WGS sequence"/>
</dbReference>